<organism evidence="2 3">
    <name type="scientific">Solirubrobacter deserti</name>
    <dbReference type="NCBI Taxonomy" id="2282478"/>
    <lineage>
        <taxon>Bacteria</taxon>
        <taxon>Bacillati</taxon>
        <taxon>Actinomycetota</taxon>
        <taxon>Thermoleophilia</taxon>
        <taxon>Solirubrobacterales</taxon>
        <taxon>Solirubrobacteraceae</taxon>
        <taxon>Solirubrobacter</taxon>
    </lineage>
</organism>
<dbReference type="InterPro" id="IPR011042">
    <property type="entry name" value="6-blade_b-propeller_TolB-like"/>
</dbReference>
<keyword evidence="3" id="KW-1185">Reference proteome</keyword>
<name>A0ABT4REL5_9ACTN</name>
<dbReference type="EMBL" id="JAPCID010000007">
    <property type="protein sequence ID" value="MDA0136976.1"/>
    <property type="molecule type" value="Genomic_DNA"/>
</dbReference>
<sequence length="497" mass="52041">MPVAFFGLLLAWVAVFAPWAEWDTPALWDPRVEDGFSFPYLLVVILATALVRCRPARCVAGVTLIALAARAGLHLALTGGPWVETAPDAGLVLAAAGGAALVVSGFSTMWLAVALGPLTAVLLWPSDPVPKGKLDVIATDGAEAIWFDGGDTYFSQRGFVQVITRGTELPAVAREDLELVAASGGALFGLSERDGTVVRFGAGDRPQPLGQRASRLAPAPGGGVDLLTEEGLLRWRDGSLRPVVPGIRARDFAVGPDGAVYFAREGRVVRVDPAARSETVVADLDATRVAVGPDGTVYVSDRVLPRIVALRDGRRFVVAGTGVRGTHRGDGRAVSARLGFVRSLAVDADGDLYIGETDRLLRVGGPLLGGRAGAGDPPPQPACDALGRFARATLTGRDVGAAAARVRATIPGEFEDPARSVERFWEQGPPGGRIGTFAEERCGFVGGYAVTDDEARAFCSQAAGGLPPAPRSLGVVTREAATRFAFRACLIRLPEAR</sequence>
<keyword evidence="1" id="KW-0472">Membrane</keyword>
<keyword evidence="1" id="KW-1133">Transmembrane helix</keyword>
<dbReference type="Proteomes" id="UP001147700">
    <property type="component" value="Unassembled WGS sequence"/>
</dbReference>
<proteinExistence type="predicted"/>
<feature type="transmembrane region" description="Helical" evidence="1">
    <location>
        <begin position="91"/>
        <end position="124"/>
    </location>
</feature>
<evidence type="ECO:0008006" key="4">
    <source>
        <dbReference type="Google" id="ProtNLM"/>
    </source>
</evidence>
<feature type="transmembrane region" description="Helical" evidence="1">
    <location>
        <begin position="36"/>
        <end position="51"/>
    </location>
</feature>
<evidence type="ECO:0000313" key="2">
    <source>
        <dbReference type="EMBL" id="MDA0136976.1"/>
    </source>
</evidence>
<dbReference type="RefSeq" id="WP_202956141.1">
    <property type="nucleotide sequence ID" value="NZ_JAPCID010000007.1"/>
</dbReference>
<accession>A0ABT4REL5</accession>
<comment type="caution">
    <text evidence="2">The sequence shown here is derived from an EMBL/GenBank/DDBJ whole genome shotgun (WGS) entry which is preliminary data.</text>
</comment>
<dbReference type="SUPFAM" id="SSF63829">
    <property type="entry name" value="Calcium-dependent phosphotriesterase"/>
    <property type="match status" value="1"/>
</dbReference>
<reference evidence="2" key="1">
    <citation type="submission" date="2022-10" db="EMBL/GenBank/DDBJ databases">
        <title>The WGS of Solirubrobacter sp. CPCC 204708.</title>
        <authorList>
            <person name="Jiang Z."/>
        </authorList>
    </citation>
    <scope>NUCLEOTIDE SEQUENCE</scope>
    <source>
        <strain evidence="2">CPCC 204708</strain>
    </source>
</reference>
<gene>
    <name evidence="2" type="ORF">OJ962_05660</name>
</gene>
<dbReference type="Gene3D" id="2.120.10.30">
    <property type="entry name" value="TolB, C-terminal domain"/>
    <property type="match status" value="1"/>
</dbReference>
<evidence type="ECO:0000313" key="3">
    <source>
        <dbReference type="Proteomes" id="UP001147700"/>
    </source>
</evidence>
<evidence type="ECO:0000256" key="1">
    <source>
        <dbReference type="SAM" id="Phobius"/>
    </source>
</evidence>
<keyword evidence="1" id="KW-0812">Transmembrane</keyword>
<protein>
    <recommendedName>
        <fullName evidence="4">SMP-30/Gluconolactonase/LRE-like region domain-containing protein</fullName>
    </recommendedName>
</protein>